<evidence type="ECO:0000313" key="1">
    <source>
        <dbReference type="EMBL" id="EKF52502.1"/>
    </source>
</evidence>
<gene>
    <name evidence="1" type="ORF">C426_0077</name>
</gene>
<sequence length="70" mass="8503">MKVHRISRSVVDEESFYSEFGTSKEFYKEDEEYRNLVDDFKKLQRKIEPEVVGLLTRVLTLRKKYIEKNN</sequence>
<comment type="caution">
    <text evidence="1">The sequence shown here is derived from an EMBL/GenBank/DDBJ whole genome shotgun (WGS) entry which is preliminary data.</text>
</comment>
<dbReference type="EMBL" id="AMQS01000001">
    <property type="protein sequence ID" value="EKF52502.1"/>
    <property type="molecule type" value="Genomic_DNA"/>
</dbReference>
<reference evidence="1 2" key="1">
    <citation type="journal article" date="2012" name="J. Bacteriol.">
        <title>Genome Sequence of the Bacteriocin-Producing Strain Lactococcus garvieae DCC43.</title>
        <authorList>
            <person name="Gabrielsen C."/>
            <person name="Brede D.A."/>
            <person name="Hernandez P.E."/>
            <person name="Nes I.F."/>
            <person name="Diep D.B."/>
        </authorList>
    </citation>
    <scope>NUCLEOTIDE SEQUENCE [LARGE SCALE GENOMIC DNA]</scope>
    <source>
        <strain evidence="1 2">DCC43</strain>
    </source>
</reference>
<dbReference type="PATRIC" id="fig|1231377.3.peg.76"/>
<dbReference type="AlphaFoldDB" id="K2QG64"/>
<evidence type="ECO:0000313" key="2">
    <source>
        <dbReference type="Proteomes" id="UP000006787"/>
    </source>
</evidence>
<protein>
    <submittedName>
        <fullName evidence="1">Uncharacterized protein</fullName>
    </submittedName>
</protein>
<organism evidence="1 2">
    <name type="scientific">Lactococcus garvieae DCC43</name>
    <dbReference type="NCBI Taxonomy" id="1231377"/>
    <lineage>
        <taxon>Bacteria</taxon>
        <taxon>Bacillati</taxon>
        <taxon>Bacillota</taxon>
        <taxon>Bacilli</taxon>
        <taxon>Lactobacillales</taxon>
        <taxon>Streptococcaceae</taxon>
        <taxon>Lactococcus</taxon>
    </lineage>
</organism>
<dbReference type="Proteomes" id="UP000006787">
    <property type="component" value="Unassembled WGS sequence"/>
</dbReference>
<name>K2QG64_9LACT</name>
<accession>K2QG64</accession>
<proteinExistence type="predicted"/>